<organism evidence="1 2">
    <name type="scientific">Streptomyces parvulus</name>
    <dbReference type="NCBI Taxonomy" id="146923"/>
    <lineage>
        <taxon>Bacteria</taxon>
        <taxon>Bacillati</taxon>
        <taxon>Actinomycetota</taxon>
        <taxon>Actinomycetes</taxon>
        <taxon>Kitasatosporales</taxon>
        <taxon>Streptomycetaceae</taxon>
        <taxon>Streptomyces</taxon>
    </lineage>
</organism>
<reference evidence="1 2" key="1">
    <citation type="submission" date="2018-07" db="EMBL/GenBank/DDBJ databases">
        <title>Genome guided investigation of antibiotics producing actinomycetales strain isolated from a Macau mangrove ecosystem.</title>
        <authorList>
            <person name="Hu D."/>
        </authorList>
    </citation>
    <scope>NUCLEOTIDE SEQUENCE [LARGE SCALE GENOMIC DNA]</scope>
    <source>
        <strain evidence="1 2">2297</strain>
    </source>
</reference>
<sequence length="165" mass="18900">MLRSVEITAELTGPRQDAGSHHLHWQKRLELSLDCFICRRTRRTTSFQHGQEHALCSADDEHPMHPTAARVAAFDVTDERERTTLRTVVDYWWAPFQDAKRDQAATALSLTPWVRLHLGYYCPEARQPGTFSIQTNMVRPVRHTCGQCDHLLPSSKEAPAIRLLT</sequence>
<comment type="caution">
    <text evidence="1">The sequence shown here is derived from an EMBL/GenBank/DDBJ whole genome shotgun (WGS) entry which is preliminary data.</text>
</comment>
<accession>A0A369UTM4</accession>
<dbReference type="Proteomes" id="UP000253742">
    <property type="component" value="Unassembled WGS sequence"/>
</dbReference>
<evidence type="ECO:0000313" key="1">
    <source>
        <dbReference type="EMBL" id="RDD84112.1"/>
    </source>
</evidence>
<evidence type="ECO:0000313" key="2">
    <source>
        <dbReference type="Proteomes" id="UP000253742"/>
    </source>
</evidence>
<name>A0A369UTM4_9ACTN</name>
<protein>
    <submittedName>
        <fullName evidence="1">Uncharacterized protein</fullName>
    </submittedName>
</protein>
<gene>
    <name evidence="1" type="ORF">DVZ84_37010</name>
</gene>
<dbReference type="AlphaFoldDB" id="A0A369UTM4"/>
<dbReference type="EMBL" id="QQBH01000051">
    <property type="protein sequence ID" value="RDD84112.1"/>
    <property type="molecule type" value="Genomic_DNA"/>
</dbReference>
<dbReference type="RefSeq" id="WP_114533883.1">
    <property type="nucleotide sequence ID" value="NZ_JBHYWK010000007.1"/>
</dbReference>
<proteinExistence type="predicted"/>
<dbReference type="OrthoDB" id="4293512at2"/>